<evidence type="ECO:0000256" key="4">
    <source>
        <dbReference type="ARBA" id="ARBA00023471"/>
    </source>
</evidence>
<proteinExistence type="inferred from homology"/>
<keyword evidence="9" id="KW-1185">Reference proteome</keyword>
<dbReference type="InterPro" id="IPR053953">
    <property type="entry name" value="NirdL-like_HTH"/>
</dbReference>
<dbReference type="EMBL" id="JAXOJX010000022">
    <property type="protein sequence ID" value="MDZ5457760.1"/>
    <property type="molecule type" value="Genomic_DNA"/>
</dbReference>
<feature type="domain" description="Siroheme decarboxylase AsnC-like ligand binding" evidence="6">
    <location>
        <begin position="228"/>
        <end position="313"/>
    </location>
</feature>
<evidence type="ECO:0000259" key="7">
    <source>
        <dbReference type="Pfam" id="PF22451"/>
    </source>
</evidence>
<dbReference type="InterPro" id="IPR050684">
    <property type="entry name" value="HTH-Siroheme_Decarb"/>
</dbReference>
<dbReference type="PANTHER" id="PTHR43413">
    <property type="entry name" value="TRANSCRIPTIONAL REGULATOR, ASNC FAMILY"/>
    <property type="match status" value="1"/>
</dbReference>
<name>A0ABU5IGV0_9BURK</name>
<evidence type="ECO:0000256" key="1">
    <source>
        <dbReference type="ARBA" id="ARBA00023239"/>
    </source>
</evidence>
<dbReference type="Proteomes" id="UP001293718">
    <property type="component" value="Unassembled WGS sequence"/>
</dbReference>
<dbReference type="InterPro" id="IPR040523">
    <property type="entry name" value="AsnC_trans_reg2"/>
</dbReference>
<feature type="domain" description="Siroheme decarboxylase NirL-like HTH" evidence="7">
    <location>
        <begin position="7"/>
        <end position="47"/>
    </location>
</feature>
<dbReference type="RefSeq" id="WP_322465984.1">
    <property type="nucleotide sequence ID" value="NZ_JAXOJX010000022.1"/>
</dbReference>
<accession>A0ABU5IGV0</accession>
<sequence>MNARLHLLNDWQHGFPLLPQPFDAVGRQLGCGAREVLQHYRALQAEGSLSRIGGVFAAGAGGAALLCAYAVEPVRLDGVAAVVSAHPGVNHNYEREHRFNLWFVMTGVDAQAVERAVDALDADTGLRALRLPMQRAYRIDLGFDLLQAPRPRRMALAPSPLSPAAPVADADRALAALAGEGLPLVEQPYAAWAAGLGRDTGAVLDTLQGWLARGTLRRFGVVVRHHELGISHNAMCVFDVADEQVDAAGALLAQQPGVTLCYRRRRAQAWPYNLYAMVHGRERAQVLAQLACAAAAAGLHDAPRAVLFSRRRFMQRGARYFGSPKELQHA</sequence>
<comment type="catalytic activity">
    <reaction evidence="5">
        <text>siroheme + 2 H(+) = 12,18-didecarboxysiroheme + 2 CO2</text>
        <dbReference type="Rhea" id="RHEA:19093"/>
        <dbReference type="ChEBI" id="CHEBI:15378"/>
        <dbReference type="ChEBI" id="CHEBI:16526"/>
        <dbReference type="ChEBI" id="CHEBI:60052"/>
        <dbReference type="ChEBI" id="CHEBI:140497"/>
        <dbReference type="EC" id="4.1.1.111"/>
    </reaction>
</comment>
<evidence type="ECO:0000259" key="6">
    <source>
        <dbReference type="Pfam" id="PF17805"/>
    </source>
</evidence>
<evidence type="ECO:0000313" key="9">
    <source>
        <dbReference type="Proteomes" id="UP001293718"/>
    </source>
</evidence>
<dbReference type="Pfam" id="PF17805">
    <property type="entry name" value="AsnC_trans_reg2"/>
    <property type="match status" value="2"/>
</dbReference>
<keyword evidence="1" id="KW-0456">Lyase</keyword>
<comment type="caution">
    <text evidence="8">The sequence shown here is derived from an EMBL/GenBank/DDBJ whole genome shotgun (WGS) entry which is preliminary data.</text>
</comment>
<evidence type="ECO:0000256" key="2">
    <source>
        <dbReference type="ARBA" id="ARBA00023444"/>
    </source>
</evidence>
<evidence type="ECO:0000313" key="8">
    <source>
        <dbReference type="EMBL" id="MDZ5457760.1"/>
    </source>
</evidence>
<dbReference type="EC" id="4.1.1.111" evidence="4"/>
<reference evidence="8 9" key="1">
    <citation type="submission" date="2023-11" db="EMBL/GenBank/DDBJ databases">
        <title>Draft genome of Azohydromonas lata strain H1 (DSM1123), a polyhydroxyalkanoate producer.</title>
        <authorList>
            <person name="Traversa D."/>
            <person name="D'Addabbo P."/>
            <person name="Pazzani C."/>
            <person name="Manzari C."/>
            <person name="Chiara M."/>
            <person name="Scrascia M."/>
        </authorList>
    </citation>
    <scope>NUCLEOTIDE SEQUENCE [LARGE SCALE GENOMIC DNA]</scope>
    <source>
        <strain evidence="8 9">H1</strain>
    </source>
</reference>
<protein>
    <recommendedName>
        <fullName evidence="4">siroheme decarboxylase</fullName>
        <ecNumber evidence="4">4.1.1.111</ecNumber>
    </recommendedName>
</protein>
<gene>
    <name evidence="8" type="ORF">SM757_14365</name>
</gene>
<comment type="pathway">
    <text evidence="2">Porphyrin-containing compound metabolism.</text>
</comment>
<dbReference type="Gene3D" id="3.30.70.3460">
    <property type="match status" value="2"/>
</dbReference>
<evidence type="ECO:0000256" key="3">
    <source>
        <dbReference type="ARBA" id="ARBA00023457"/>
    </source>
</evidence>
<organism evidence="8 9">
    <name type="scientific">Azohydromonas lata</name>
    <dbReference type="NCBI Taxonomy" id="45677"/>
    <lineage>
        <taxon>Bacteria</taxon>
        <taxon>Pseudomonadati</taxon>
        <taxon>Pseudomonadota</taxon>
        <taxon>Betaproteobacteria</taxon>
        <taxon>Burkholderiales</taxon>
        <taxon>Sphaerotilaceae</taxon>
        <taxon>Azohydromonas</taxon>
    </lineage>
</organism>
<feature type="domain" description="Siroheme decarboxylase NirL-like HTH" evidence="7">
    <location>
        <begin position="171"/>
        <end position="217"/>
    </location>
</feature>
<dbReference type="PANTHER" id="PTHR43413:SF1">
    <property type="entry name" value="SIROHEME DECARBOXYLASE NIRL SUBUNIT"/>
    <property type="match status" value="1"/>
</dbReference>
<evidence type="ECO:0000256" key="5">
    <source>
        <dbReference type="ARBA" id="ARBA00048470"/>
    </source>
</evidence>
<comment type="similarity">
    <text evidence="3">Belongs to the Ahb/Nir family.</text>
</comment>
<dbReference type="Gene3D" id="1.10.10.2890">
    <property type="match status" value="1"/>
</dbReference>
<feature type="domain" description="Siroheme decarboxylase AsnC-like ligand binding" evidence="6">
    <location>
        <begin position="64"/>
        <end position="137"/>
    </location>
</feature>
<dbReference type="Pfam" id="PF22451">
    <property type="entry name" value="NirdL-like_HTH"/>
    <property type="match status" value="2"/>
</dbReference>